<sequence length="128" mass="13914">LSTDNDSVIEKSRSGRNITRGICDVPVRRDFPETGSGRRTIQRNIARRGGLFALSFMVRVERLDFGWNSALFQDSERRSLHATPVPQKVVPAGSATQKSPYHRQGVRVAQLVAVGSAASCGASSVPPH</sequence>
<dbReference type="AlphaFoldDB" id="K0S0Y5"/>
<comment type="caution">
    <text evidence="1">The sequence shown here is derived from an EMBL/GenBank/DDBJ whole genome shotgun (WGS) entry which is preliminary data.</text>
</comment>
<proteinExistence type="predicted"/>
<gene>
    <name evidence="1" type="ORF">THAOC_21472</name>
</gene>
<reference evidence="1 2" key="1">
    <citation type="journal article" date="2012" name="Genome Biol.">
        <title>Genome and low-iron response of an oceanic diatom adapted to chronic iron limitation.</title>
        <authorList>
            <person name="Lommer M."/>
            <person name="Specht M."/>
            <person name="Roy A.S."/>
            <person name="Kraemer L."/>
            <person name="Andreson R."/>
            <person name="Gutowska M.A."/>
            <person name="Wolf J."/>
            <person name="Bergner S.V."/>
            <person name="Schilhabel M.B."/>
            <person name="Klostermeier U.C."/>
            <person name="Beiko R.G."/>
            <person name="Rosenstiel P."/>
            <person name="Hippler M."/>
            <person name="Laroche J."/>
        </authorList>
    </citation>
    <scope>NUCLEOTIDE SEQUENCE [LARGE SCALE GENOMIC DNA]</scope>
    <source>
        <strain evidence="1 2">CCMP1005</strain>
    </source>
</reference>
<keyword evidence="2" id="KW-1185">Reference proteome</keyword>
<feature type="non-terminal residue" evidence="1">
    <location>
        <position position="1"/>
    </location>
</feature>
<accession>K0S0Y5</accession>
<evidence type="ECO:0000313" key="2">
    <source>
        <dbReference type="Proteomes" id="UP000266841"/>
    </source>
</evidence>
<dbReference type="EMBL" id="AGNL01025265">
    <property type="protein sequence ID" value="EJK58404.1"/>
    <property type="molecule type" value="Genomic_DNA"/>
</dbReference>
<organism evidence="1 2">
    <name type="scientific">Thalassiosira oceanica</name>
    <name type="common">Marine diatom</name>
    <dbReference type="NCBI Taxonomy" id="159749"/>
    <lineage>
        <taxon>Eukaryota</taxon>
        <taxon>Sar</taxon>
        <taxon>Stramenopiles</taxon>
        <taxon>Ochrophyta</taxon>
        <taxon>Bacillariophyta</taxon>
        <taxon>Coscinodiscophyceae</taxon>
        <taxon>Thalassiosirophycidae</taxon>
        <taxon>Thalassiosirales</taxon>
        <taxon>Thalassiosiraceae</taxon>
        <taxon>Thalassiosira</taxon>
    </lineage>
</organism>
<protein>
    <submittedName>
        <fullName evidence="1">Uncharacterized protein</fullName>
    </submittedName>
</protein>
<evidence type="ECO:0000313" key="1">
    <source>
        <dbReference type="EMBL" id="EJK58404.1"/>
    </source>
</evidence>
<dbReference type="Proteomes" id="UP000266841">
    <property type="component" value="Unassembled WGS sequence"/>
</dbReference>
<name>K0S0Y5_THAOC</name>